<dbReference type="Pfam" id="PF13676">
    <property type="entry name" value="TIR_2"/>
    <property type="match status" value="1"/>
</dbReference>
<gene>
    <name evidence="4" type="ORF">Vau01_019970</name>
</gene>
<feature type="transmembrane region" description="Helical" evidence="2">
    <location>
        <begin position="187"/>
        <end position="205"/>
    </location>
</feature>
<dbReference type="Proteomes" id="UP000612585">
    <property type="component" value="Unassembled WGS sequence"/>
</dbReference>
<keyword evidence="2" id="KW-0472">Membrane</keyword>
<dbReference type="Gene3D" id="3.40.50.10140">
    <property type="entry name" value="Toll/interleukin-1 receptor homology (TIR) domain"/>
    <property type="match status" value="1"/>
</dbReference>
<comment type="caution">
    <text evidence="4">The sequence shown here is derived from an EMBL/GenBank/DDBJ whole genome shotgun (WGS) entry which is preliminary data.</text>
</comment>
<feature type="region of interest" description="Disordered" evidence="1">
    <location>
        <begin position="147"/>
        <end position="178"/>
    </location>
</feature>
<dbReference type="AlphaFoldDB" id="A0A8J3YZ95"/>
<protein>
    <recommendedName>
        <fullName evidence="3">TIR domain-containing protein</fullName>
    </recommendedName>
</protein>
<keyword evidence="5" id="KW-1185">Reference proteome</keyword>
<accession>A0A8J3YZ95</accession>
<dbReference type="InterPro" id="IPR035897">
    <property type="entry name" value="Toll_tir_struct_dom_sf"/>
</dbReference>
<reference evidence="4" key="1">
    <citation type="submission" date="2021-01" db="EMBL/GenBank/DDBJ databases">
        <title>Whole genome shotgun sequence of Virgisporangium aurantiacum NBRC 16421.</title>
        <authorList>
            <person name="Komaki H."/>
            <person name="Tamura T."/>
        </authorList>
    </citation>
    <scope>NUCLEOTIDE SEQUENCE</scope>
    <source>
        <strain evidence="4">NBRC 16421</strain>
    </source>
</reference>
<dbReference type="GO" id="GO:0007165">
    <property type="term" value="P:signal transduction"/>
    <property type="evidence" value="ECO:0007669"/>
    <property type="project" value="InterPro"/>
</dbReference>
<feature type="domain" description="TIR" evidence="3">
    <location>
        <begin position="13"/>
        <end position="316"/>
    </location>
</feature>
<dbReference type="EMBL" id="BOPG01000012">
    <property type="protein sequence ID" value="GIJ54481.1"/>
    <property type="molecule type" value="Genomic_DNA"/>
</dbReference>
<feature type="compositionally biased region" description="Polar residues" evidence="1">
    <location>
        <begin position="246"/>
        <end position="255"/>
    </location>
</feature>
<dbReference type="SMART" id="SM00255">
    <property type="entry name" value="TIR"/>
    <property type="match status" value="1"/>
</dbReference>
<sequence length="373" mass="40318">MAQVDAPETGAQQFDVCLSYASEQYEYVRDVAEHLKAHGIRVFFDDFETIEMWGKDLCEHLDRVYRHAARYCVVFQSADYARKAWTNHERKSALARALDENQEYLLPARFDDTEVPGLRPTIKYVDLRGMSPREFAALIQGKVGASARSAADPAATTGDPSRPGGARTSPRHRRLSRSLGIRRGRSVIVPVAVATMIIIGLGAAAKSMWTSGSRPAGSAPTASSTTASSTTGSPTPTASPNRAASPATSGTSRNAAANPIKVRDGEYYDFDQAKADLTGGPGYEVKLGSPHFYFNRQQGTWGQSTIAVIDNSRASAAGCRGGEDPWKDGKVHLDWLGTGQSLCISTSGGKWALLKLIGHDHMAEYTFDLQMVG</sequence>
<feature type="compositionally biased region" description="Low complexity" evidence="1">
    <location>
        <begin position="211"/>
        <end position="240"/>
    </location>
</feature>
<evidence type="ECO:0000313" key="5">
    <source>
        <dbReference type="Proteomes" id="UP000612585"/>
    </source>
</evidence>
<evidence type="ECO:0000259" key="3">
    <source>
        <dbReference type="SMART" id="SM00255"/>
    </source>
</evidence>
<dbReference type="InterPro" id="IPR000157">
    <property type="entry name" value="TIR_dom"/>
</dbReference>
<feature type="compositionally biased region" description="Basic residues" evidence="1">
    <location>
        <begin position="169"/>
        <end position="178"/>
    </location>
</feature>
<keyword evidence="2" id="KW-0812">Transmembrane</keyword>
<keyword evidence="2" id="KW-1133">Transmembrane helix</keyword>
<evidence type="ECO:0000256" key="2">
    <source>
        <dbReference type="SAM" id="Phobius"/>
    </source>
</evidence>
<evidence type="ECO:0000313" key="4">
    <source>
        <dbReference type="EMBL" id="GIJ54481.1"/>
    </source>
</evidence>
<evidence type="ECO:0000256" key="1">
    <source>
        <dbReference type="SAM" id="MobiDB-lite"/>
    </source>
</evidence>
<dbReference type="SUPFAM" id="SSF52200">
    <property type="entry name" value="Toll/Interleukin receptor TIR domain"/>
    <property type="match status" value="1"/>
</dbReference>
<organism evidence="4 5">
    <name type="scientific">Virgisporangium aurantiacum</name>
    <dbReference type="NCBI Taxonomy" id="175570"/>
    <lineage>
        <taxon>Bacteria</taxon>
        <taxon>Bacillati</taxon>
        <taxon>Actinomycetota</taxon>
        <taxon>Actinomycetes</taxon>
        <taxon>Micromonosporales</taxon>
        <taxon>Micromonosporaceae</taxon>
        <taxon>Virgisporangium</taxon>
    </lineage>
</organism>
<name>A0A8J3YZ95_9ACTN</name>
<feature type="region of interest" description="Disordered" evidence="1">
    <location>
        <begin position="209"/>
        <end position="258"/>
    </location>
</feature>
<proteinExistence type="predicted"/>